<dbReference type="PANTHER" id="PTHR43214">
    <property type="entry name" value="TWO-COMPONENT RESPONSE REGULATOR"/>
    <property type="match status" value="1"/>
</dbReference>
<dbReference type="InterPro" id="IPR016032">
    <property type="entry name" value="Sig_transdc_resp-reg_C-effctor"/>
</dbReference>
<keyword evidence="2" id="KW-0238">DNA-binding</keyword>
<organism evidence="6 7">
    <name type="scientific">Pedobacter ureilyticus</name>
    <dbReference type="NCBI Taxonomy" id="1393051"/>
    <lineage>
        <taxon>Bacteria</taxon>
        <taxon>Pseudomonadati</taxon>
        <taxon>Bacteroidota</taxon>
        <taxon>Sphingobacteriia</taxon>
        <taxon>Sphingobacteriales</taxon>
        <taxon>Sphingobacteriaceae</taxon>
        <taxon>Pedobacter</taxon>
    </lineage>
</organism>
<dbReference type="SMART" id="SM00421">
    <property type="entry name" value="HTH_LUXR"/>
    <property type="match status" value="1"/>
</dbReference>
<dbReference type="CDD" id="cd06170">
    <property type="entry name" value="LuxR_C_like"/>
    <property type="match status" value="1"/>
</dbReference>
<dbReference type="SMART" id="SM00448">
    <property type="entry name" value="REC"/>
    <property type="match status" value="1"/>
</dbReference>
<dbReference type="InterPro" id="IPR011006">
    <property type="entry name" value="CheY-like_superfamily"/>
</dbReference>
<dbReference type="InterPro" id="IPR058245">
    <property type="entry name" value="NreC/VraR/RcsB-like_REC"/>
</dbReference>
<evidence type="ECO:0000259" key="5">
    <source>
        <dbReference type="PROSITE" id="PS50110"/>
    </source>
</evidence>
<dbReference type="InterPro" id="IPR039420">
    <property type="entry name" value="WalR-like"/>
</dbReference>
<evidence type="ECO:0000256" key="3">
    <source>
        <dbReference type="PROSITE-ProRule" id="PRU00169"/>
    </source>
</evidence>
<dbReference type="PANTHER" id="PTHR43214:SF43">
    <property type="entry name" value="TWO-COMPONENT RESPONSE REGULATOR"/>
    <property type="match status" value="1"/>
</dbReference>
<feature type="modified residue" description="4-aspartylphosphate" evidence="3">
    <location>
        <position position="55"/>
    </location>
</feature>
<gene>
    <name evidence="6" type="ORF">E6A44_014165</name>
</gene>
<dbReference type="SUPFAM" id="SSF46894">
    <property type="entry name" value="C-terminal effector domain of the bipartite response regulators"/>
    <property type="match status" value="1"/>
</dbReference>
<dbReference type="PROSITE" id="PS50110">
    <property type="entry name" value="RESPONSE_REGULATORY"/>
    <property type="match status" value="1"/>
</dbReference>
<dbReference type="RefSeq" id="WP_138723816.1">
    <property type="nucleotide sequence ID" value="NZ_SSHJ02000007.1"/>
</dbReference>
<dbReference type="InterPro" id="IPR000792">
    <property type="entry name" value="Tscrpt_reg_LuxR_C"/>
</dbReference>
<name>A0ABW9J9Z5_9SPHI</name>
<dbReference type="Pfam" id="PF00196">
    <property type="entry name" value="GerE"/>
    <property type="match status" value="1"/>
</dbReference>
<evidence type="ECO:0000256" key="2">
    <source>
        <dbReference type="ARBA" id="ARBA00023125"/>
    </source>
</evidence>
<evidence type="ECO:0000256" key="1">
    <source>
        <dbReference type="ARBA" id="ARBA00022553"/>
    </source>
</evidence>
<dbReference type="Gene3D" id="3.40.50.2300">
    <property type="match status" value="1"/>
</dbReference>
<dbReference type="SUPFAM" id="SSF52172">
    <property type="entry name" value="CheY-like"/>
    <property type="match status" value="1"/>
</dbReference>
<keyword evidence="7" id="KW-1185">Reference proteome</keyword>
<reference evidence="6 7" key="1">
    <citation type="submission" date="2024-12" db="EMBL/GenBank/DDBJ databases">
        <authorList>
            <person name="Hu S."/>
        </authorList>
    </citation>
    <scope>NUCLEOTIDE SEQUENCE [LARGE SCALE GENOMIC DNA]</scope>
    <source>
        <strain evidence="6 7">THG-T11</strain>
    </source>
</reference>
<feature type="domain" description="HTH luxR-type" evidence="4">
    <location>
        <begin position="142"/>
        <end position="207"/>
    </location>
</feature>
<comment type="caution">
    <text evidence="6">The sequence shown here is derived from an EMBL/GenBank/DDBJ whole genome shotgun (WGS) entry which is preliminary data.</text>
</comment>
<accession>A0ABW9J9Z5</accession>
<dbReference type="PROSITE" id="PS50043">
    <property type="entry name" value="HTH_LUXR_2"/>
    <property type="match status" value="1"/>
</dbReference>
<evidence type="ECO:0000259" key="4">
    <source>
        <dbReference type="PROSITE" id="PS50043"/>
    </source>
</evidence>
<protein>
    <submittedName>
        <fullName evidence="6">Response regulator</fullName>
    </submittedName>
</protein>
<dbReference type="PRINTS" id="PR00038">
    <property type="entry name" value="HTHLUXR"/>
</dbReference>
<dbReference type="CDD" id="cd17535">
    <property type="entry name" value="REC_NarL-like"/>
    <property type="match status" value="1"/>
</dbReference>
<dbReference type="Proteomes" id="UP001517247">
    <property type="component" value="Unassembled WGS sequence"/>
</dbReference>
<dbReference type="Pfam" id="PF00072">
    <property type="entry name" value="Response_reg"/>
    <property type="match status" value="1"/>
</dbReference>
<feature type="domain" description="Response regulatory" evidence="5">
    <location>
        <begin position="4"/>
        <end position="120"/>
    </location>
</feature>
<dbReference type="InterPro" id="IPR001789">
    <property type="entry name" value="Sig_transdc_resp-reg_receiver"/>
</dbReference>
<evidence type="ECO:0000313" key="6">
    <source>
        <dbReference type="EMBL" id="MFN0256730.1"/>
    </source>
</evidence>
<sequence length="210" mass="23335">MKKRIIIFDDDSTRRDSLAMLLNMCADMECVGSYESAADALDLVKAIQPDLVLMDIDMPLGNGINGTRAVKAEFPALPIIMQTVFDDNENIFEAIKAGANGYLLKKTAPDKLLDQLREAFEGGAPMTGTVATKVLQFFREENISTTYNLTEKEKNILKLLVEGHSYKMIAAKSGIAYFTVCNHIKKIYEKLHVNSATEAVRLAIQRRVVS</sequence>
<evidence type="ECO:0000313" key="7">
    <source>
        <dbReference type="Proteomes" id="UP001517247"/>
    </source>
</evidence>
<keyword evidence="1 3" id="KW-0597">Phosphoprotein</keyword>
<proteinExistence type="predicted"/>
<dbReference type="EMBL" id="SSHJ02000007">
    <property type="protein sequence ID" value="MFN0256730.1"/>
    <property type="molecule type" value="Genomic_DNA"/>
</dbReference>